<accession>A0A286DPJ0</accession>
<keyword evidence="2" id="KW-1185">Reference proteome</keyword>
<reference evidence="1 2" key="1">
    <citation type="submission" date="2017-09" db="EMBL/GenBank/DDBJ databases">
        <authorList>
            <person name="Ehlers B."/>
            <person name="Leendertz F.H."/>
        </authorList>
    </citation>
    <scope>NUCLEOTIDE SEQUENCE [LARGE SCALE GENOMIC DNA]</scope>
    <source>
        <strain evidence="1 2">CGMCC 4.7095</strain>
    </source>
</reference>
<dbReference type="Pfam" id="PF14103">
    <property type="entry name" value="DUF4276"/>
    <property type="match status" value="1"/>
</dbReference>
<evidence type="ECO:0000313" key="2">
    <source>
        <dbReference type="Proteomes" id="UP000219072"/>
    </source>
</evidence>
<dbReference type="Proteomes" id="UP000219072">
    <property type="component" value="Unassembled WGS sequence"/>
</dbReference>
<name>A0A286DPJ0_9ACTN</name>
<evidence type="ECO:0000313" key="1">
    <source>
        <dbReference type="EMBL" id="SOD60617.1"/>
    </source>
</evidence>
<dbReference type="OrthoDB" id="283783at2"/>
<protein>
    <recommendedName>
        <fullName evidence="3">DUF4276 family protein</fullName>
    </recommendedName>
</protein>
<dbReference type="AlphaFoldDB" id="A0A286DPJ0"/>
<proteinExistence type="predicted"/>
<dbReference type="RefSeq" id="WP_097229613.1">
    <property type="nucleotide sequence ID" value="NZ_OCNE01000002.1"/>
</dbReference>
<evidence type="ECO:0008006" key="3">
    <source>
        <dbReference type="Google" id="ProtNLM"/>
    </source>
</evidence>
<organism evidence="1 2">
    <name type="scientific">Streptomyces zhaozhouensis</name>
    <dbReference type="NCBI Taxonomy" id="1300267"/>
    <lineage>
        <taxon>Bacteria</taxon>
        <taxon>Bacillati</taxon>
        <taxon>Actinomycetota</taxon>
        <taxon>Actinomycetes</taxon>
        <taxon>Kitasatosporales</taxon>
        <taxon>Streptomycetaceae</taxon>
        <taxon>Streptomyces</taxon>
    </lineage>
</organism>
<sequence length="222" mass="24811">MSRKASGPSRSRRSRSSLLLEVLVEEESASEALKPLLSRILAGWEVRVRVHPFRGKPDLLKKLPNRLRGYAAARRRGEDIRVVVLVDKDGDDCKALKQQLDVIARKAGLVPRVAKGADGAFHVLNRIASRELESWYFGDWDAVREGFTKVPAEPPRAYRGNPDVPAGKCSDAFERVLRSCDTRIASKTEWGRRIGPHLDCAGKNRSPSFRAFVDGVRDIVSR</sequence>
<dbReference type="InterPro" id="IPR025455">
    <property type="entry name" value="DUF4276"/>
</dbReference>
<dbReference type="EMBL" id="OCNE01000002">
    <property type="protein sequence ID" value="SOD60617.1"/>
    <property type="molecule type" value="Genomic_DNA"/>
</dbReference>
<gene>
    <name evidence="1" type="ORF">SAMN06297387_102190</name>
</gene>